<dbReference type="PANTHER" id="PTHR38848:SF3">
    <property type="entry name" value="G-PROTEIN COUPLED RECEPTORS FAMILY 3 PROFILE DOMAIN-CONTAINING PROTEIN"/>
    <property type="match status" value="1"/>
</dbReference>
<gene>
    <name evidence="3" type="ORF">BG006_000682</name>
</gene>
<feature type="transmembrane region" description="Helical" evidence="2">
    <location>
        <begin position="57"/>
        <end position="80"/>
    </location>
</feature>
<dbReference type="AlphaFoldDB" id="A0A9P5SB50"/>
<proteinExistence type="predicted"/>
<dbReference type="PANTHER" id="PTHR38848">
    <property type="entry name" value="G-PROTEIN COUPLED RECEPTORS FAMILY 3 PROFILE DOMAIN-CONTAINING PROTEIN"/>
    <property type="match status" value="1"/>
</dbReference>
<accession>A0A9P5SB50</accession>
<feature type="transmembrane region" description="Helical" evidence="2">
    <location>
        <begin position="172"/>
        <end position="195"/>
    </location>
</feature>
<evidence type="ECO:0000256" key="1">
    <source>
        <dbReference type="SAM" id="MobiDB-lite"/>
    </source>
</evidence>
<keyword evidence="2" id="KW-0812">Transmembrane</keyword>
<dbReference type="Proteomes" id="UP000696485">
    <property type="component" value="Unassembled WGS sequence"/>
</dbReference>
<sequence>MSSPNSATPLYDPTNPLHRKPTTGSTVALIISLCCITTMSVLFGRKTSATRWSTINYPRFLVILLYLVSWVFTFMAAELVQHHDFNLLACSLSIYTCVVLYASSKVIIYLFLMEKVYVVTCIGISRKESIIYRINIGLTLPFIVIIYLMATYEVAELDAQGICYIGLQRVSALPLIIYDIFLSAWLTFLFIRPLVSSTSLLQGPSKGNLRQVAQRTLMGAIVATLLSSSNIFTLAYFEGHELGLVCLSCCTADVTLNAMTIHWVTSRGSTGKDDGTGHGTGPAHDNKRNLQNNRTDGGVSDMEKHVDPLNTHISITALESYEEHKSSSTVNKEGFV</sequence>
<organism evidence="3 4">
    <name type="scientific">Podila minutissima</name>
    <dbReference type="NCBI Taxonomy" id="64525"/>
    <lineage>
        <taxon>Eukaryota</taxon>
        <taxon>Fungi</taxon>
        <taxon>Fungi incertae sedis</taxon>
        <taxon>Mucoromycota</taxon>
        <taxon>Mortierellomycotina</taxon>
        <taxon>Mortierellomycetes</taxon>
        <taxon>Mortierellales</taxon>
        <taxon>Mortierellaceae</taxon>
        <taxon>Podila</taxon>
    </lineage>
</organism>
<feature type="transmembrane region" description="Helical" evidence="2">
    <location>
        <begin position="92"/>
        <end position="112"/>
    </location>
</feature>
<feature type="transmembrane region" description="Helical" evidence="2">
    <location>
        <begin position="216"/>
        <end position="236"/>
    </location>
</feature>
<evidence type="ECO:0000313" key="3">
    <source>
        <dbReference type="EMBL" id="KAF9324297.1"/>
    </source>
</evidence>
<keyword evidence="4" id="KW-1185">Reference proteome</keyword>
<reference evidence="3" key="1">
    <citation type="journal article" date="2020" name="Fungal Divers.">
        <title>Resolving the Mortierellaceae phylogeny through synthesis of multi-gene phylogenetics and phylogenomics.</title>
        <authorList>
            <person name="Vandepol N."/>
            <person name="Liber J."/>
            <person name="Desiro A."/>
            <person name="Na H."/>
            <person name="Kennedy M."/>
            <person name="Barry K."/>
            <person name="Grigoriev I.V."/>
            <person name="Miller A.N."/>
            <person name="O'Donnell K."/>
            <person name="Stajich J.E."/>
            <person name="Bonito G."/>
        </authorList>
    </citation>
    <scope>NUCLEOTIDE SEQUENCE</scope>
    <source>
        <strain evidence="3">NVP1</strain>
    </source>
</reference>
<feature type="transmembrane region" description="Helical" evidence="2">
    <location>
        <begin position="26"/>
        <end position="45"/>
    </location>
</feature>
<name>A0A9P5SB50_9FUNG</name>
<dbReference type="EMBL" id="JAAAUY010001115">
    <property type="protein sequence ID" value="KAF9324297.1"/>
    <property type="molecule type" value="Genomic_DNA"/>
</dbReference>
<keyword evidence="2" id="KW-1133">Transmembrane helix</keyword>
<evidence type="ECO:0000313" key="4">
    <source>
        <dbReference type="Proteomes" id="UP000696485"/>
    </source>
</evidence>
<evidence type="ECO:0000256" key="2">
    <source>
        <dbReference type="SAM" id="Phobius"/>
    </source>
</evidence>
<feature type="transmembrane region" description="Helical" evidence="2">
    <location>
        <begin position="132"/>
        <end position="152"/>
    </location>
</feature>
<keyword evidence="2" id="KW-0472">Membrane</keyword>
<comment type="caution">
    <text evidence="3">The sequence shown here is derived from an EMBL/GenBank/DDBJ whole genome shotgun (WGS) entry which is preliminary data.</text>
</comment>
<protein>
    <submittedName>
        <fullName evidence="3">Uncharacterized protein</fullName>
    </submittedName>
</protein>
<feature type="region of interest" description="Disordered" evidence="1">
    <location>
        <begin position="269"/>
        <end position="301"/>
    </location>
</feature>